<dbReference type="HOGENOM" id="CLU_046752_6_0_1"/>
<dbReference type="RefSeq" id="XP_007871539.1">
    <property type="nucleotide sequence ID" value="XM_007873348.1"/>
</dbReference>
<feature type="non-terminal residue" evidence="1">
    <location>
        <position position="129"/>
    </location>
</feature>
<proteinExistence type="predicted"/>
<accession>S7RCA5</accession>
<reference evidence="1 2" key="1">
    <citation type="journal article" date="2012" name="Science">
        <title>The Paleozoic origin of enzymatic lignin decomposition reconstructed from 31 fungal genomes.</title>
        <authorList>
            <person name="Floudas D."/>
            <person name="Binder M."/>
            <person name="Riley R."/>
            <person name="Barry K."/>
            <person name="Blanchette R.A."/>
            <person name="Henrissat B."/>
            <person name="Martinez A.T."/>
            <person name="Otillar R."/>
            <person name="Spatafora J.W."/>
            <person name="Yadav J.S."/>
            <person name="Aerts A."/>
            <person name="Benoit I."/>
            <person name="Boyd A."/>
            <person name="Carlson A."/>
            <person name="Copeland A."/>
            <person name="Coutinho P.M."/>
            <person name="de Vries R.P."/>
            <person name="Ferreira P."/>
            <person name="Findley K."/>
            <person name="Foster B."/>
            <person name="Gaskell J."/>
            <person name="Glotzer D."/>
            <person name="Gorecki P."/>
            <person name="Heitman J."/>
            <person name="Hesse C."/>
            <person name="Hori C."/>
            <person name="Igarashi K."/>
            <person name="Jurgens J.A."/>
            <person name="Kallen N."/>
            <person name="Kersten P."/>
            <person name="Kohler A."/>
            <person name="Kuees U."/>
            <person name="Kumar T.K.A."/>
            <person name="Kuo A."/>
            <person name="LaButti K."/>
            <person name="Larrondo L.F."/>
            <person name="Lindquist E."/>
            <person name="Ling A."/>
            <person name="Lombard V."/>
            <person name="Lucas S."/>
            <person name="Lundell T."/>
            <person name="Martin R."/>
            <person name="McLaughlin D.J."/>
            <person name="Morgenstern I."/>
            <person name="Morin E."/>
            <person name="Murat C."/>
            <person name="Nagy L.G."/>
            <person name="Nolan M."/>
            <person name="Ohm R.A."/>
            <person name="Patyshakuliyeva A."/>
            <person name="Rokas A."/>
            <person name="Ruiz-Duenas F.J."/>
            <person name="Sabat G."/>
            <person name="Salamov A."/>
            <person name="Samejima M."/>
            <person name="Schmutz J."/>
            <person name="Slot J.C."/>
            <person name="St John F."/>
            <person name="Stenlid J."/>
            <person name="Sun H."/>
            <person name="Sun S."/>
            <person name="Syed K."/>
            <person name="Tsang A."/>
            <person name="Wiebenga A."/>
            <person name="Young D."/>
            <person name="Pisabarro A."/>
            <person name="Eastwood D.C."/>
            <person name="Martin F."/>
            <person name="Cullen D."/>
            <person name="Grigoriev I.V."/>
            <person name="Hibbett D.S."/>
        </authorList>
    </citation>
    <scope>NUCLEOTIDE SEQUENCE [LARGE SCALE GENOMIC DNA]</scope>
    <source>
        <strain evidence="1 2">ATCC 11539</strain>
    </source>
</reference>
<sequence length="129" mass="14500">MDQQGKTVTGGTNQTFHDIGAKQVDIIAKDEKRAYTLAITSTASGKFLPMQQIWGGTTPRVLPDRDADGMDEAIRYGFDFTFAQGGKKGSHFSTFKTMKEWMKNIYAPYVKRTIEEDPDLDEDQKSILL</sequence>
<evidence type="ECO:0000313" key="1">
    <source>
        <dbReference type="EMBL" id="EPQ50004.1"/>
    </source>
</evidence>
<dbReference type="Proteomes" id="UP000030669">
    <property type="component" value="Unassembled WGS sequence"/>
</dbReference>
<evidence type="ECO:0000313" key="2">
    <source>
        <dbReference type="Proteomes" id="UP000030669"/>
    </source>
</evidence>
<dbReference type="eggNOG" id="ENOG502SAWU">
    <property type="taxonomic scope" value="Eukaryota"/>
</dbReference>
<keyword evidence="2" id="KW-1185">Reference proteome</keyword>
<dbReference type="OrthoDB" id="3341102at2759"/>
<gene>
    <name evidence="1" type="ORF">GLOTRDRAFT_14166</name>
</gene>
<dbReference type="AlphaFoldDB" id="S7RCA5"/>
<dbReference type="KEGG" id="gtr:GLOTRDRAFT_14166"/>
<name>S7RCA5_GLOTA</name>
<protein>
    <submittedName>
        <fullName evidence="1">Uncharacterized protein</fullName>
    </submittedName>
</protein>
<dbReference type="OMA" id="KANSHYS"/>
<dbReference type="EMBL" id="KB469413">
    <property type="protein sequence ID" value="EPQ50004.1"/>
    <property type="molecule type" value="Genomic_DNA"/>
</dbReference>
<dbReference type="GeneID" id="19304845"/>
<organism evidence="1 2">
    <name type="scientific">Gloeophyllum trabeum (strain ATCC 11539 / FP-39264 / Madison 617)</name>
    <name type="common">Brown rot fungus</name>
    <dbReference type="NCBI Taxonomy" id="670483"/>
    <lineage>
        <taxon>Eukaryota</taxon>
        <taxon>Fungi</taxon>
        <taxon>Dikarya</taxon>
        <taxon>Basidiomycota</taxon>
        <taxon>Agaricomycotina</taxon>
        <taxon>Agaricomycetes</taxon>
        <taxon>Gloeophyllales</taxon>
        <taxon>Gloeophyllaceae</taxon>
        <taxon>Gloeophyllum</taxon>
    </lineage>
</organism>